<dbReference type="Proteomes" id="UP000278222">
    <property type="component" value="Unassembled WGS sequence"/>
</dbReference>
<feature type="domain" description="Peptidase M48" evidence="13">
    <location>
        <begin position="98"/>
        <end position="334"/>
    </location>
</feature>
<dbReference type="Gene3D" id="3.30.2010.10">
    <property type="entry name" value="Metalloproteases ('zincins'), catalytic domain"/>
    <property type="match status" value="1"/>
</dbReference>
<proteinExistence type="inferred from homology"/>
<keyword evidence="14" id="KW-0346">Stress response</keyword>
<evidence type="ECO:0000256" key="1">
    <source>
        <dbReference type="ARBA" id="ARBA00022475"/>
    </source>
</evidence>
<feature type="transmembrane region" description="Helical" evidence="12">
    <location>
        <begin position="232"/>
        <end position="260"/>
    </location>
</feature>
<evidence type="ECO:0000256" key="2">
    <source>
        <dbReference type="ARBA" id="ARBA00022670"/>
    </source>
</evidence>
<dbReference type="RefSeq" id="WP_123692816.1">
    <property type="nucleotide sequence ID" value="NZ_AP019700.1"/>
</dbReference>
<dbReference type="PANTHER" id="PTHR43221:SF2">
    <property type="entry name" value="PROTEASE HTPX HOMOLOG"/>
    <property type="match status" value="1"/>
</dbReference>
<keyword evidence="5 10" id="KW-0378">Hydrolase</keyword>
<reference evidence="14 15" key="1">
    <citation type="submission" date="2018-11" db="EMBL/GenBank/DDBJ databases">
        <title>Genomic Encyclopedia of Type Strains, Phase IV (KMG-IV): sequencing the most valuable type-strain genomes for metagenomic binning, comparative biology and taxonomic classification.</title>
        <authorList>
            <person name="Goeker M."/>
        </authorList>
    </citation>
    <scope>NUCLEOTIDE SEQUENCE [LARGE SCALE GENOMIC DNA]</scope>
    <source>
        <strain evidence="14 15">DSM 5900</strain>
    </source>
</reference>
<keyword evidence="7 12" id="KW-1133">Transmembrane helix</keyword>
<evidence type="ECO:0000259" key="13">
    <source>
        <dbReference type="Pfam" id="PF01435"/>
    </source>
</evidence>
<dbReference type="InterPro" id="IPR001915">
    <property type="entry name" value="Peptidase_M48"/>
</dbReference>
<dbReference type="AlphaFoldDB" id="A0A3N1KS07"/>
<feature type="transmembrane region" description="Helical" evidence="12">
    <location>
        <begin position="175"/>
        <end position="194"/>
    </location>
</feature>
<dbReference type="GO" id="GO:0004222">
    <property type="term" value="F:metalloendopeptidase activity"/>
    <property type="evidence" value="ECO:0007669"/>
    <property type="project" value="InterPro"/>
</dbReference>
<organism evidence="14 15">
    <name type="scientific">Stella humosa</name>
    <dbReference type="NCBI Taxonomy" id="94"/>
    <lineage>
        <taxon>Bacteria</taxon>
        <taxon>Pseudomonadati</taxon>
        <taxon>Pseudomonadota</taxon>
        <taxon>Alphaproteobacteria</taxon>
        <taxon>Rhodospirillales</taxon>
        <taxon>Stellaceae</taxon>
        <taxon>Stella</taxon>
    </lineage>
</organism>
<name>A0A3N1KS07_9PROT</name>
<evidence type="ECO:0000313" key="15">
    <source>
        <dbReference type="Proteomes" id="UP000278222"/>
    </source>
</evidence>
<feature type="compositionally biased region" description="Low complexity" evidence="11">
    <location>
        <begin position="201"/>
        <end position="213"/>
    </location>
</feature>
<comment type="caution">
    <text evidence="14">The sequence shown here is derived from an EMBL/GenBank/DDBJ whole genome shotgun (WGS) entry which is preliminary data.</text>
</comment>
<feature type="transmembrane region" description="Helical" evidence="12">
    <location>
        <begin position="20"/>
        <end position="40"/>
    </location>
</feature>
<comment type="cofactor">
    <cofactor evidence="10">
        <name>Zn(2+)</name>
        <dbReference type="ChEBI" id="CHEBI:29105"/>
    </cofactor>
    <text evidence="10">Binds 1 zinc ion per subunit.</text>
</comment>
<evidence type="ECO:0000256" key="8">
    <source>
        <dbReference type="ARBA" id="ARBA00023049"/>
    </source>
</evidence>
<dbReference type="GO" id="GO:0006508">
    <property type="term" value="P:proteolysis"/>
    <property type="evidence" value="ECO:0007669"/>
    <property type="project" value="UniProtKB-KW"/>
</dbReference>
<keyword evidence="2 10" id="KW-0645">Protease</keyword>
<evidence type="ECO:0000313" key="14">
    <source>
        <dbReference type="EMBL" id="ROP84703.1"/>
    </source>
</evidence>
<evidence type="ECO:0000256" key="5">
    <source>
        <dbReference type="ARBA" id="ARBA00022801"/>
    </source>
</evidence>
<dbReference type="CDD" id="cd07340">
    <property type="entry name" value="M48B_Htpx_like"/>
    <property type="match status" value="1"/>
</dbReference>
<keyword evidence="15" id="KW-1185">Reference proteome</keyword>
<dbReference type="OrthoDB" id="15218at2"/>
<keyword evidence="9 12" id="KW-0472">Membrane</keyword>
<keyword evidence="1" id="KW-1003">Cell membrane</keyword>
<evidence type="ECO:0000256" key="10">
    <source>
        <dbReference type="RuleBase" id="RU003983"/>
    </source>
</evidence>
<keyword evidence="3 12" id="KW-0812">Transmembrane</keyword>
<dbReference type="GO" id="GO:0046872">
    <property type="term" value="F:metal ion binding"/>
    <property type="evidence" value="ECO:0007669"/>
    <property type="project" value="UniProtKB-KW"/>
</dbReference>
<keyword evidence="6 10" id="KW-0862">Zinc</keyword>
<feature type="transmembrane region" description="Helical" evidence="12">
    <location>
        <begin position="60"/>
        <end position="80"/>
    </location>
</feature>
<keyword evidence="8 10" id="KW-0482">Metalloprotease</keyword>
<evidence type="ECO:0000256" key="11">
    <source>
        <dbReference type="SAM" id="MobiDB-lite"/>
    </source>
</evidence>
<protein>
    <submittedName>
        <fullName evidence="14">Heat shock protein</fullName>
    </submittedName>
</protein>
<evidence type="ECO:0000256" key="9">
    <source>
        <dbReference type="ARBA" id="ARBA00023136"/>
    </source>
</evidence>
<accession>A0A3N1KS07</accession>
<evidence type="ECO:0000256" key="7">
    <source>
        <dbReference type="ARBA" id="ARBA00022989"/>
    </source>
</evidence>
<evidence type="ECO:0000256" key="4">
    <source>
        <dbReference type="ARBA" id="ARBA00022723"/>
    </source>
</evidence>
<dbReference type="PANTHER" id="PTHR43221">
    <property type="entry name" value="PROTEASE HTPX"/>
    <property type="match status" value="1"/>
</dbReference>
<dbReference type="Pfam" id="PF01435">
    <property type="entry name" value="Peptidase_M48"/>
    <property type="match status" value="1"/>
</dbReference>
<dbReference type="InterPro" id="IPR050083">
    <property type="entry name" value="HtpX_protease"/>
</dbReference>
<evidence type="ECO:0000256" key="6">
    <source>
        <dbReference type="ARBA" id="ARBA00022833"/>
    </source>
</evidence>
<comment type="similarity">
    <text evidence="10">Belongs to the peptidase M48 family.</text>
</comment>
<dbReference type="EMBL" id="RJKX01000015">
    <property type="protein sequence ID" value="ROP84703.1"/>
    <property type="molecule type" value="Genomic_DNA"/>
</dbReference>
<keyword evidence="4" id="KW-0479">Metal-binding</keyword>
<feature type="region of interest" description="Disordered" evidence="11">
    <location>
        <begin position="201"/>
        <end position="228"/>
    </location>
</feature>
<evidence type="ECO:0000256" key="12">
    <source>
        <dbReference type="SAM" id="Phobius"/>
    </source>
</evidence>
<sequence>MIGTIGLKTHLWNNAARSILLLAGFPLLLLLIAYAIALLIEAGSSPSVAEGLAAAGRRLPVLAPIAVAAALAWFAVAWFANARLVTAMTGARMVTRRDEPRLHALLETLCIARGLPMPRLGIIETDALNAYAAGVTQAQQVIVVTRGLLTALDEAEVEAVLAHELSHIRHGDVRMLMVATVFVGIISLLADLVSRGWRHVPTGPTGGTRSRSGSSGGSGSGGSSSSSRKGNAGAAIVLVLIAVACIFAARMLAVAIRFALSRRREFMADAGAVELTRDPDAMIAALRKIEGRSAVAGVPDDLRAMFIDDGAATGFFQRLTATHPSIGERVAALVAFAGGRDPGPRPAADPLAATTILKSSAA</sequence>
<evidence type="ECO:0000256" key="3">
    <source>
        <dbReference type="ARBA" id="ARBA00022692"/>
    </source>
</evidence>
<gene>
    <name evidence="14" type="ORF">EDC65_4059</name>
</gene>